<protein>
    <submittedName>
        <fullName evidence="2">Uncharacterized protein</fullName>
    </submittedName>
</protein>
<comment type="caution">
    <text evidence="2">The sequence shown here is derived from an EMBL/GenBank/DDBJ whole genome shotgun (WGS) entry which is preliminary data.</text>
</comment>
<evidence type="ECO:0000313" key="3">
    <source>
        <dbReference type="Proteomes" id="UP000269289"/>
    </source>
</evidence>
<evidence type="ECO:0000256" key="1">
    <source>
        <dbReference type="SAM" id="MobiDB-lite"/>
    </source>
</evidence>
<dbReference type="AlphaFoldDB" id="A0A3M2JP97"/>
<reference evidence="2 3" key="1">
    <citation type="submission" date="2018-10" db="EMBL/GenBank/DDBJ databases">
        <title>Isolation, diversity and antifungal activity of actinobacteria from wheat.</title>
        <authorList>
            <person name="Han C."/>
        </authorList>
    </citation>
    <scope>NUCLEOTIDE SEQUENCE [LARGE SCALE GENOMIC DNA]</scope>
    <source>
        <strain evidence="2 3">NEAU-YY56</strain>
    </source>
</reference>
<evidence type="ECO:0000313" key="2">
    <source>
        <dbReference type="EMBL" id="RMI12515.1"/>
    </source>
</evidence>
<feature type="region of interest" description="Disordered" evidence="1">
    <location>
        <begin position="380"/>
        <end position="399"/>
    </location>
</feature>
<dbReference type="EMBL" id="RFFI01000036">
    <property type="protein sequence ID" value="RMI12515.1"/>
    <property type="molecule type" value="Genomic_DNA"/>
</dbReference>
<dbReference type="OrthoDB" id="8913485at2"/>
<dbReference type="RefSeq" id="WP_122148986.1">
    <property type="nucleotide sequence ID" value="NZ_RFFI01000036.1"/>
</dbReference>
<proteinExistence type="predicted"/>
<keyword evidence="3" id="KW-1185">Reference proteome</keyword>
<dbReference type="Proteomes" id="UP000269289">
    <property type="component" value="Unassembled WGS sequence"/>
</dbReference>
<gene>
    <name evidence="2" type="ORF">EBM89_08370</name>
</gene>
<name>A0A3M2JP97_9CELL</name>
<accession>A0A3M2JP97</accession>
<organism evidence="2 3">
    <name type="scientific">Cellulomonas triticagri</name>
    <dbReference type="NCBI Taxonomy" id="2483352"/>
    <lineage>
        <taxon>Bacteria</taxon>
        <taxon>Bacillati</taxon>
        <taxon>Actinomycetota</taxon>
        <taxon>Actinomycetes</taxon>
        <taxon>Micrococcales</taxon>
        <taxon>Cellulomonadaceae</taxon>
        <taxon>Cellulomonas</taxon>
    </lineage>
</organism>
<sequence>MTAPSHPALIAGLRPVERAGEDPATRRVLRHDEAGAALRDLAATWTLPEAADAWVAGLWSAPFGWRAALTGTALGRVLPVHDAHPYSAASSVCRVCGHQPDQVHDTAEERWLRHTEGVPVDGDVADHVLALEDLAGHPRPVPTEYDRWALRAVLTILRTLPAGTRPSKARDALKRAALLPTTKPFAYGSLLEELALVGVVATAERPGMVEQWTTYAERDERPSVRVEVQAPLAWWDASHGLREDVVEQVFGHLDTSPVDLDGPRPTPVPDRKETATVAIPALLRAPKPGAGRLPAHVGTGDAEAGDVWALRLADDRWVTLYVHGEALTSPRRYVLVEYLAGVHPAFPDAADVATTVQPRRDGRSPFRVHSLEKLPRARRIARGVPAPGASEPLPDSSPAGTAEYVRQMVDWFFPSA</sequence>